<proteinExistence type="inferred from homology"/>
<evidence type="ECO:0000256" key="4">
    <source>
        <dbReference type="ARBA" id="ARBA00022617"/>
    </source>
</evidence>
<evidence type="ECO:0008006" key="13">
    <source>
        <dbReference type="Google" id="ProtNLM"/>
    </source>
</evidence>
<dbReference type="EMBL" id="KZ666798">
    <property type="protein sequence ID" value="PPR93474.1"/>
    <property type="molecule type" value="Genomic_DNA"/>
</dbReference>
<dbReference type="OrthoDB" id="1055148at2759"/>
<gene>
    <name evidence="11" type="ORF">GOBAR_AA27198</name>
</gene>
<comment type="similarity">
    <text evidence="3 10">Belongs to the cytochrome P450 family.</text>
</comment>
<reference evidence="11 12" key="1">
    <citation type="submission" date="2015-01" db="EMBL/GenBank/DDBJ databases">
        <title>Genome of allotetraploid Gossypium barbadense reveals genomic plasticity and fiber elongation in cotton evolution.</title>
        <authorList>
            <person name="Chen X."/>
            <person name="Liu X."/>
            <person name="Zhao B."/>
            <person name="Zheng H."/>
            <person name="Hu Y."/>
            <person name="Lu G."/>
            <person name="Yang C."/>
            <person name="Chen J."/>
            <person name="Shan C."/>
            <person name="Zhang L."/>
            <person name="Zhou Y."/>
            <person name="Wang L."/>
            <person name="Guo W."/>
            <person name="Bai Y."/>
            <person name="Ruan J."/>
            <person name="Shangguan X."/>
            <person name="Mao Y."/>
            <person name="Jiang J."/>
            <person name="Zhu Y."/>
            <person name="Lei J."/>
            <person name="Kang H."/>
            <person name="Chen S."/>
            <person name="He X."/>
            <person name="Wang R."/>
            <person name="Wang Y."/>
            <person name="Chen J."/>
            <person name="Wang L."/>
            <person name="Yu S."/>
            <person name="Wang B."/>
            <person name="Wei J."/>
            <person name="Song S."/>
            <person name="Lu X."/>
            <person name="Gao Z."/>
            <person name="Gu W."/>
            <person name="Deng X."/>
            <person name="Ma D."/>
            <person name="Wang S."/>
            <person name="Liang W."/>
            <person name="Fang L."/>
            <person name="Cai C."/>
            <person name="Zhu X."/>
            <person name="Zhou B."/>
            <person name="Zhang Y."/>
            <person name="Chen Z."/>
            <person name="Xu S."/>
            <person name="Zhu R."/>
            <person name="Wang S."/>
            <person name="Zhang T."/>
            <person name="Zhao G."/>
        </authorList>
    </citation>
    <scope>NUCLEOTIDE SEQUENCE [LARGE SCALE GENOMIC DNA]</scope>
    <source>
        <strain evidence="12">cv. Xinhai21</strain>
        <tissue evidence="11">Leaf</tissue>
    </source>
</reference>
<comment type="subcellular location">
    <subcellularLocation>
        <location evidence="2">Membrane</location>
    </subcellularLocation>
</comment>
<evidence type="ECO:0000256" key="7">
    <source>
        <dbReference type="ARBA" id="ARBA00023004"/>
    </source>
</evidence>
<accession>A0A2P5WQU4</accession>
<dbReference type="GO" id="GO:0016705">
    <property type="term" value="F:oxidoreductase activity, acting on paired donors, with incorporation or reduction of molecular oxygen"/>
    <property type="evidence" value="ECO:0007669"/>
    <property type="project" value="InterPro"/>
</dbReference>
<evidence type="ECO:0000313" key="12">
    <source>
        <dbReference type="Proteomes" id="UP000239757"/>
    </source>
</evidence>
<comment type="cofactor">
    <cofactor evidence="1">
        <name>heme</name>
        <dbReference type="ChEBI" id="CHEBI:30413"/>
    </cofactor>
</comment>
<evidence type="ECO:0000256" key="10">
    <source>
        <dbReference type="RuleBase" id="RU000461"/>
    </source>
</evidence>
<name>A0A2P5WQU4_GOSBA</name>
<dbReference type="InterPro" id="IPR001128">
    <property type="entry name" value="Cyt_P450"/>
</dbReference>
<dbReference type="SUPFAM" id="SSF48264">
    <property type="entry name" value="Cytochrome P450"/>
    <property type="match status" value="1"/>
</dbReference>
<dbReference type="GO" id="GO:0005506">
    <property type="term" value="F:iron ion binding"/>
    <property type="evidence" value="ECO:0007669"/>
    <property type="project" value="InterPro"/>
</dbReference>
<dbReference type="GO" id="GO:0004497">
    <property type="term" value="F:monooxygenase activity"/>
    <property type="evidence" value="ECO:0007669"/>
    <property type="project" value="UniProtKB-KW"/>
</dbReference>
<evidence type="ECO:0000256" key="5">
    <source>
        <dbReference type="ARBA" id="ARBA00022723"/>
    </source>
</evidence>
<keyword evidence="8 10" id="KW-0503">Monooxygenase</keyword>
<dbReference type="PANTHER" id="PTHR47943:SF2">
    <property type="entry name" value="CYTOCHROME P450"/>
    <property type="match status" value="1"/>
</dbReference>
<keyword evidence="9" id="KW-0472">Membrane</keyword>
<evidence type="ECO:0000256" key="3">
    <source>
        <dbReference type="ARBA" id="ARBA00010617"/>
    </source>
</evidence>
<keyword evidence="6 10" id="KW-0560">Oxidoreductase</keyword>
<evidence type="ECO:0000256" key="1">
    <source>
        <dbReference type="ARBA" id="ARBA00001971"/>
    </source>
</evidence>
<dbReference type="Pfam" id="PF00067">
    <property type="entry name" value="p450"/>
    <property type="match status" value="1"/>
</dbReference>
<sequence>MRMDCIKFIKLSFYPKRFIGSNIDLLGHNFELIPFGAGRRGCLGMQLGLRVVRLVVTQLVHYFDWELPNGMLGTEKFGLICPRASHLLAIPTWGLKT</sequence>
<dbReference type="PANTHER" id="PTHR47943">
    <property type="entry name" value="CYTOCHROME P450 93A3-LIKE"/>
    <property type="match status" value="1"/>
</dbReference>
<dbReference type="AlphaFoldDB" id="A0A2P5WQU4"/>
<dbReference type="PROSITE" id="PS00086">
    <property type="entry name" value="CYTOCHROME_P450"/>
    <property type="match status" value="1"/>
</dbReference>
<dbReference type="Gene3D" id="1.10.630.10">
    <property type="entry name" value="Cytochrome P450"/>
    <property type="match status" value="1"/>
</dbReference>
<dbReference type="Proteomes" id="UP000239757">
    <property type="component" value="Unassembled WGS sequence"/>
</dbReference>
<keyword evidence="5 10" id="KW-0479">Metal-binding</keyword>
<keyword evidence="7 10" id="KW-0408">Iron</keyword>
<dbReference type="GO" id="GO:0020037">
    <property type="term" value="F:heme binding"/>
    <property type="evidence" value="ECO:0007669"/>
    <property type="project" value="InterPro"/>
</dbReference>
<organism evidence="11 12">
    <name type="scientific">Gossypium barbadense</name>
    <name type="common">Sea Island cotton</name>
    <name type="synonym">Hibiscus barbadensis</name>
    <dbReference type="NCBI Taxonomy" id="3634"/>
    <lineage>
        <taxon>Eukaryota</taxon>
        <taxon>Viridiplantae</taxon>
        <taxon>Streptophyta</taxon>
        <taxon>Embryophyta</taxon>
        <taxon>Tracheophyta</taxon>
        <taxon>Spermatophyta</taxon>
        <taxon>Magnoliopsida</taxon>
        <taxon>eudicotyledons</taxon>
        <taxon>Gunneridae</taxon>
        <taxon>Pentapetalae</taxon>
        <taxon>rosids</taxon>
        <taxon>malvids</taxon>
        <taxon>Malvales</taxon>
        <taxon>Malvaceae</taxon>
        <taxon>Malvoideae</taxon>
        <taxon>Gossypium</taxon>
    </lineage>
</organism>
<protein>
    <recommendedName>
        <fullName evidence="13">Cytochrome P450</fullName>
    </recommendedName>
</protein>
<keyword evidence="4 10" id="KW-0349">Heme</keyword>
<evidence type="ECO:0000256" key="8">
    <source>
        <dbReference type="ARBA" id="ARBA00023033"/>
    </source>
</evidence>
<dbReference type="InterPro" id="IPR017972">
    <property type="entry name" value="Cyt_P450_CS"/>
</dbReference>
<evidence type="ECO:0000256" key="6">
    <source>
        <dbReference type="ARBA" id="ARBA00023002"/>
    </source>
</evidence>
<evidence type="ECO:0000256" key="2">
    <source>
        <dbReference type="ARBA" id="ARBA00004370"/>
    </source>
</evidence>
<evidence type="ECO:0000256" key="9">
    <source>
        <dbReference type="ARBA" id="ARBA00023136"/>
    </source>
</evidence>
<dbReference type="GO" id="GO:0016020">
    <property type="term" value="C:membrane"/>
    <property type="evidence" value="ECO:0007669"/>
    <property type="project" value="UniProtKB-SubCell"/>
</dbReference>
<evidence type="ECO:0000313" key="11">
    <source>
        <dbReference type="EMBL" id="PPR93474.1"/>
    </source>
</evidence>
<dbReference type="InterPro" id="IPR036396">
    <property type="entry name" value="Cyt_P450_sf"/>
</dbReference>